<name>A0A421NV31_9MOLU</name>
<dbReference type="Gene3D" id="1.10.8.60">
    <property type="match status" value="1"/>
</dbReference>
<keyword evidence="2" id="KW-0175">Coiled coil</keyword>
<dbReference type="SUPFAM" id="SSF52540">
    <property type="entry name" value="P-loop containing nucleoside triphosphate hydrolases"/>
    <property type="match status" value="1"/>
</dbReference>
<dbReference type="PROSITE" id="PS00674">
    <property type="entry name" value="AAA"/>
    <property type="match status" value="1"/>
</dbReference>
<organism evidence="6 7">
    <name type="scientific">Candidatus Phytoplasma solani</name>
    <dbReference type="NCBI Taxonomy" id="69896"/>
    <lineage>
        <taxon>Bacteria</taxon>
        <taxon>Bacillati</taxon>
        <taxon>Mycoplasmatota</taxon>
        <taxon>Mollicutes</taxon>
        <taxon>Acholeplasmatales</taxon>
        <taxon>Acholeplasmataceae</taxon>
        <taxon>Candidatus Phytoplasma</taxon>
        <taxon>16SrXII (Stolbur group)</taxon>
    </lineage>
</organism>
<keyword evidence="6" id="KW-0645">Protease</keyword>
<feature type="transmembrane region" description="Helical" evidence="4">
    <location>
        <begin position="7"/>
        <end position="27"/>
    </location>
</feature>
<keyword evidence="4" id="KW-0812">Transmembrane</keyword>
<keyword evidence="1" id="KW-0067">ATP-binding</keyword>
<dbReference type="InterPro" id="IPR003593">
    <property type="entry name" value="AAA+_ATPase"/>
</dbReference>
<dbReference type="GO" id="GO:0016887">
    <property type="term" value="F:ATP hydrolysis activity"/>
    <property type="evidence" value="ECO:0007669"/>
    <property type="project" value="InterPro"/>
</dbReference>
<dbReference type="InterPro" id="IPR003959">
    <property type="entry name" value="ATPase_AAA_core"/>
</dbReference>
<dbReference type="InterPro" id="IPR027417">
    <property type="entry name" value="P-loop_NTPase"/>
</dbReference>
<evidence type="ECO:0000313" key="7">
    <source>
        <dbReference type="Proteomes" id="UP000283896"/>
    </source>
</evidence>
<dbReference type="Pfam" id="PF00004">
    <property type="entry name" value="AAA"/>
    <property type="match status" value="1"/>
</dbReference>
<protein>
    <submittedName>
        <fullName evidence="6">ATP-dependent Zn protease</fullName>
    </submittedName>
</protein>
<accession>A0A421NV31</accession>
<keyword evidence="1" id="KW-0547">Nucleotide-binding</keyword>
<evidence type="ECO:0000256" key="1">
    <source>
        <dbReference type="RuleBase" id="RU003651"/>
    </source>
</evidence>
<feature type="domain" description="AAA+ ATPase" evidence="5">
    <location>
        <begin position="316"/>
        <end position="451"/>
    </location>
</feature>
<evidence type="ECO:0000256" key="2">
    <source>
        <dbReference type="SAM" id="Coils"/>
    </source>
</evidence>
<keyword evidence="6" id="KW-0378">Hydrolase</keyword>
<feature type="compositionally biased region" description="Low complexity" evidence="3">
    <location>
        <begin position="31"/>
        <end position="50"/>
    </location>
</feature>
<dbReference type="Gene3D" id="3.40.50.300">
    <property type="entry name" value="P-loop containing nucleotide triphosphate hydrolases"/>
    <property type="match status" value="1"/>
</dbReference>
<sequence length="705" mass="82650">MKLSTKIYLSFLAIFSLILFVLFIVGLTKSPNTPNSNTNQNPTIQPPTNQKELDSKDKEELKLLQTRLQELESINQKNIENSKKIKEEDNILSQKINSNLTKINTLNQEINTLNNQLEEKTNQLNNKENNATDEEKKKLENDINNLNQEITNLTQQRDNINNETKPLTKKRVEITQSQLTNQNTIQTTQSEINKTSHFKDIYEKINTLQQAINYNNANKELIKEQIIKNQDNPQEVQNLKNYDLFLDGQLIQFEKQIKQLQNEIEIIKNPNTPKLEKKKVTFKDVYGMEREKEELEDLIYYFKDNNNDLVNYDRIKPKGYLLYGPPGTGKSFLMKALCNESGAHFIEFEPSRLDKTYIGEGTEEWEKIWKEAESYNKTIIFIDEISGLANREDKNTNKTSQNIINNMLTKLDGFNISNKKIVLMGATNHLDQIDKALRSRFSKEIKIDLIKDEEIKGFLEFLITPYKISYHAYLHLNEIANRCKGKNYSNRDLTTIINEAYNKTNKYKSMNPIHEVMLPSDLDEVLDIKQKINKDISDIKKRRKECEDQYEAWKQGLLKHLKPPKDETKVEKKYVFYSLNGLGRGKHYSHEPTDLAPFVKNPFDNWYDGNLTVDEFRGFHTKNKDKDSQFNNIMIPDPSNHYIELNYKGPKWLLEEDKDYFMDEVNCPTNKSRPEGSLINKTYYLHFNPKQGYITLYTQKHNTKK</sequence>
<feature type="region of interest" description="Disordered" evidence="3">
    <location>
        <begin position="31"/>
        <end position="55"/>
    </location>
</feature>
<dbReference type="PANTHER" id="PTHR23077:SF198">
    <property type="entry name" value="ATP-DEPENDENT ZINC METALLOPROTEASE FTSH"/>
    <property type="match status" value="1"/>
</dbReference>
<gene>
    <name evidence="6" type="primary">hflB</name>
    <name evidence="6" type="ORF">PSSA1_v1c5530</name>
</gene>
<dbReference type="SMART" id="SM00382">
    <property type="entry name" value="AAA"/>
    <property type="match status" value="1"/>
</dbReference>
<reference evidence="7" key="1">
    <citation type="submission" date="2016-11" db="EMBL/GenBank/DDBJ databases">
        <title>Genome sequence of Candidatus Phytoplasma solani strain SA-1.</title>
        <authorList>
            <person name="Haryono M."/>
            <person name="Samarzija I."/>
            <person name="Seruga Music M."/>
            <person name="Hogenhout S."/>
            <person name="Kuo C.-H."/>
        </authorList>
    </citation>
    <scope>NUCLEOTIDE SEQUENCE [LARGE SCALE GENOMIC DNA]</scope>
    <source>
        <strain evidence="7">SA-1</strain>
    </source>
</reference>
<keyword evidence="7" id="KW-1185">Reference proteome</keyword>
<keyword evidence="4" id="KW-1133">Transmembrane helix</keyword>
<dbReference type="AlphaFoldDB" id="A0A421NV31"/>
<dbReference type="EMBL" id="MPBG01000009">
    <property type="protein sequence ID" value="RMI87784.1"/>
    <property type="molecule type" value="Genomic_DNA"/>
</dbReference>
<comment type="similarity">
    <text evidence="1">Belongs to the AAA ATPase family.</text>
</comment>
<proteinExistence type="inferred from homology"/>
<feature type="coiled-coil region" evidence="2">
    <location>
        <begin position="61"/>
        <end position="163"/>
    </location>
</feature>
<evidence type="ECO:0000256" key="3">
    <source>
        <dbReference type="SAM" id="MobiDB-lite"/>
    </source>
</evidence>
<dbReference type="RefSeq" id="WP_122225585.1">
    <property type="nucleotide sequence ID" value="NZ_MPBG01000009.1"/>
</dbReference>
<keyword evidence="4" id="KW-0472">Membrane</keyword>
<dbReference type="OrthoDB" id="385627at2"/>
<dbReference type="InterPro" id="IPR003960">
    <property type="entry name" value="ATPase_AAA_CS"/>
</dbReference>
<dbReference type="InterPro" id="IPR050168">
    <property type="entry name" value="AAA_ATPase_domain"/>
</dbReference>
<evidence type="ECO:0000259" key="5">
    <source>
        <dbReference type="SMART" id="SM00382"/>
    </source>
</evidence>
<dbReference type="GO" id="GO:0008233">
    <property type="term" value="F:peptidase activity"/>
    <property type="evidence" value="ECO:0007669"/>
    <property type="project" value="UniProtKB-KW"/>
</dbReference>
<dbReference type="GO" id="GO:0005524">
    <property type="term" value="F:ATP binding"/>
    <property type="evidence" value="ECO:0007669"/>
    <property type="project" value="UniProtKB-KW"/>
</dbReference>
<dbReference type="GO" id="GO:0006508">
    <property type="term" value="P:proteolysis"/>
    <property type="evidence" value="ECO:0007669"/>
    <property type="project" value="UniProtKB-KW"/>
</dbReference>
<dbReference type="PANTHER" id="PTHR23077">
    <property type="entry name" value="AAA-FAMILY ATPASE"/>
    <property type="match status" value="1"/>
</dbReference>
<evidence type="ECO:0000256" key="4">
    <source>
        <dbReference type="SAM" id="Phobius"/>
    </source>
</evidence>
<dbReference type="Proteomes" id="UP000283896">
    <property type="component" value="Unassembled WGS sequence"/>
</dbReference>
<comment type="caution">
    <text evidence="6">The sequence shown here is derived from an EMBL/GenBank/DDBJ whole genome shotgun (WGS) entry which is preliminary data.</text>
</comment>
<evidence type="ECO:0000313" key="6">
    <source>
        <dbReference type="EMBL" id="RMI87784.1"/>
    </source>
</evidence>